<dbReference type="GO" id="GO:0005737">
    <property type="term" value="C:cytoplasm"/>
    <property type="evidence" value="ECO:0007669"/>
    <property type="project" value="TreeGrafter"/>
</dbReference>
<dbReference type="GO" id="GO:0004792">
    <property type="term" value="F:thiosulfate-cyanide sulfurtransferase activity"/>
    <property type="evidence" value="ECO:0007669"/>
    <property type="project" value="TreeGrafter"/>
</dbReference>
<protein>
    <submittedName>
        <fullName evidence="2">ThiF family protein</fullName>
    </submittedName>
</protein>
<evidence type="ECO:0000259" key="1">
    <source>
        <dbReference type="Pfam" id="PF00899"/>
    </source>
</evidence>
<dbReference type="InterPro" id="IPR045886">
    <property type="entry name" value="ThiF/MoeB/HesA"/>
</dbReference>
<organism evidence="2 3">
    <name type="scientific">Bisgaardia hudsonensis</name>
    <dbReference type="NCBI Taxonomy" id="109472"/>
    <lineage>
        <taxon>Bacteria</taxon>
        <taxon>Pseudomonadati</taxon>
        <taxon>Pseudomonadota</taxon>
        <taxon>Gammaproteobacteria</taxon>
        <taxon>Pasteurellales</taxon>
        <taxon>Pasteurellaceae</taxon>
        <taxon>Bisgaardia</taxon>
    </lineage>
</organism>
<dbReference type="InterPro" id="IPR000594">
    <property type="entry name" value="ThiF_NAD_FAD-bd"/>
</dbReference>
<dbReference type="InterPro" id="IPR035985">
    <property type="entry name" value="Ubiquitin-activating_enz"/>
</dbReference>
<dbReference type="GO" id="GO:0008641">
    <property type="term" value="F:ubiquitin-like modifier activating enzyme activity"/>
    <property type="evidence" value="ECO:0007669"/>
    <property type="project" value="InterPro"/>
</dbReference>
<evidence type="ECO:0000313" key="2">
    <source>
        <dbReference type="EMBL" id="TCP14358.1"/>
    </source>
</evidence>
<dbReference type="Gene3D" id="3.40.50.720">
    <property type="entry name" value="NAD(P)-binding Rossmann-like Domain"/>
    <property type="match status" value="1"/>
</dbReference>
<name>A0A4R2N392_9PAST</name>
<keyword evidence="3" id="KW-1185">Reference proteome</keyword>
<dbReference type="Pfam" id="PF00899">
    <property type="entry name" value="ThiF"/>
    <property type="match status" value="1"/>
</dbReference>
<dbReference type="EMBL" id="SLXI01000001">
    <property type="protein sequence ID" value="TCP14358.1"/>
    <property type="molecule type" value="Genomic_DNA"/>
</dbReference>
<dbReference type="GO" id="GO:0032446">
    <property type="term" value="P:protein modification by small protein conjugation"/>
    <property type="evidence" value="ECO:0007669"/>
    <property type="project" value="TreeGrafter"/>
</dbReference>
<dbReference type="PANTHER" id="PTHR10953:SF102">
    <property type="entry name" value="ADENYLYLTRANSFERASE AND SULFURTRANSFERASE MOCS3"/>
    <property type="match status" value="1"/>
</dbReference>
<dbReference type="RefSeq" id="WP_132022164.1">
    <property type="nucleotide sequence ID" value="NZ_CP016605.1"/>
</dbReference>
<evidence type="ECO:0000313" key="3">
    <source>
        <dbReference type="Proteomes" id="UP000294841"/>
    </source>
</evidence>
<proteinExistence type="predicted"/>
<dbReference type="CDD" id="cd01483">
    <property type="entry name" value="E1_enzyme_family"/>
    <property type="match status" value="1"/>
</dbReference>
<dbReference type="AlphaFoldDB" id="A0A4R2N392"/>
<sequence length="314" mass="36261">MGKNYKLKTDALLHYDELSTKIFLGTKCVEIFDDDQTYFSLLKKREWTLSDLPNDLVEVLIEHNLIIKNYTHYYENSELDRNIYLIESLMDSRDPRSPIDIQNTISNSRILLLGVGGIGCVVLDNLLRLGIKDFFIVDSDIVDKSNLNRQILFTKDDVGLYKVDAVRDRLKLIYGNLNIENSRDYIDNHSLLKSICIDYCPDFIINALDTPQNIERIIFDVSTLLEIPSINCGVGINSGFWGPISIYPFVESNKKYDKSPNLISKPIKGSLPTTNMMIGSMMCQDILQYFINPRIENLYYRKIFNFQTFECEVI</sequence>
<gene>
    <name evidence="2" type="ORF">EV697_101499</name>
</gene>
<reference evidence="2 3" key="1">
    <citation type="submission" date="2019-03" db="EMBL/GenBank/DDBJ databases">
        <title>Genomic Encyclopedia of Type Strains, Phase IV (KMG-IV): sequencing the most valuable type-strain genomes for metagenomic binning, comparative biology and taxonomic classification.</title>
        <authorList>
            <person name="Goeker M."/>
        </authorList>
    </citation>
    <scope>NUCLEOTIDE SEQUENCE [LARGE SCALE GENOMIC DNA]</scope>
    <source>
        <strain evidence="2 3">DSM 28231</strain>
    </source>
</reference>
<dbReference type="SUPFAM" id="SSF69572">
    <property type="entry name" value="Activating enzymes of the ubiquitin-like proteins"/>
    <property type="match status" value="1"/>
</dbReference>
<dbReference type="GO" id="GO:0016779">
    <property type="term" value="F:nucleotidyltransferase activity"/>
    <property type="evidence" value="ECO:0007669"/>
    <property type="project" value="TreeGrafter"/>
</dbReference>
<dbReference type="OrthoDB" id="9804286at2"/>
<dbReference type="PANTHER" id="PTHR10953">
    <property type="entry name" value="UBIQUITIN-ACTIVATING ENZYME E1"/>
    <property type="match status" value="1"/>
</dbReference>
<accession>A0A4R2N392</accession>
<dbReference type="Proteomes" id="UP000294841">
    <property type="component" value="Unassembled WGS sequence"/>
</dbReference>
<comment type="caution">
    <text evidence="2">The sequence shown here is derived from an EMBL/GenBank/DDBJ whole genome shotgun (WGS) entry which is preliminary data.</text>
</comment>
<feature type="domain" description="THIF-type NAD/FAD binding fold" evidence="1">
    <location>
        <begin position="100"/>
        <end position="307"/>
    </location>
</feature>